<reference evidence="3 4" key="1">
    <citation type="submission" date="2017-02" db="EMBL/GenBank/DDBJ databases">
        <authorList>
            <person name="Peterson S.W."/>
        </authorList>
    </citation>
    <scope>NUCLEOTIDE SEQUENCE [LARGE SCALE GENOMIC DNA]</scope>
    <source>
        <strain evidence="3 4">DSM 22899</strain>
    </source>
</reference>
<dbReference type="InterPro" id="IPR013783">
    <property type="entry name" value="Ig-like_fold"/>
</dbReference>
<dbReference type="Gene3D" id="2.60.120.430">
    <property type="entry name" value="Galactose-binding lectin"/>
    <property type="match status" value="1"/>
</dbReference>
<name>A0A1T5C7U7_9SPHI</name>
<proteinExistence type="predicted"/>
<dbReference type="Gene3D" id="1.50.10.140">
    <property type="match status" value="1"/>
</dbReference>
<evidence type="ECO:0000313" key="4">
    <source>
        <dbReference type="Proteomes" id="UP000190541"/>
    </source>
</evidence>
<keyword evidence="1" id="KW-0732">Signal</keyword>
<dbReference type="AlphaFoldDB" id="A0A1T5C7U7"/>
<feature type="signal peptide" evidence="1">
    <location>
        <begin position="1"/>
        <end position="23"/>
    </location>
</feature>
<dbReference type="OrthoDB" id="5937621at2"/>
<dbReference type="Proteomes" id="UP000190541">
    <property type="component" value="Unassembled WGS sequence"/>
</dbReference>
<dbReference type="Gene3D" id="2.60.40.10">
    <property type="entry name" value="Immunoglobulins"/>
    <property type="match status" value="1"/>
</dbReference>
<gene>
    <name evidence="3" type="ORF">SAMN05660226_01944</name>
</gene>
<protein>
    <recommendedName>
        <fullName evidence="2">Glycoamylase-like domain-containing protein</fullName>
    </recommendedName>
</protein>
<keyword evidence="4" id="KW-1185">Reference proteome</keyword>
<feature type="chain" id="PRO_5012233738" description="Glycoamylase-like domain-containing protein" evidence="1">
    <location>
        <begin position="24"/>
        <end position="723"/>
    </location>
</feature>
<evidence type="ECO:0000313" key="3">
    <source>
        <dbReference type="EMBL" id="SKB55497.1"/>
    </source>
</evidence>
<dbReference type="EMBL" id="FUYS01000004">
    <property type="protein sequence ID" value="SKB55497.1"/>
    <property type="molecule type" value="Genomic_DNA"/>
</dbReference>
<evidence type="ECO:0000256" key="1">
    <source>
        <dbReference type="SAM" id="SignalP"/>
    </source>
</evidence>
<dbReference type="Pfam" id="PF10091">
    <property type="entry name" value="Glycoamylase"/>
    <property type="match status" value="1"/>
</dbReference>
<organism evidence="3 4">
    <name type="scientific">Parapedobacter luteus</name>
    <dbReference type="NCBI Taxonomy" id="623280"/>
    <lineage>
        <taxon>Bacteria</taxon>
        <taxon>Pseudomonadati</taxon>
        <taxon>Bacteroidota</taxon>
        <taxon>Sphingobacteriia</taxon>
        <taxon>Sphingobacteriales</taxon>
        <taxon>Sphingobacteriaceae</taxon>
        <taxon>Parapedobacter</taxon>
    </lineage>
</organism>
<feature type="domain" description="Glycoamylase-like" evidence="2">
    <location>
        <begin position="545"/>
        <end position="710"/>
    </location>
</feature>
<dbReference type="InterPro" id="IPR019282">
    <property type="entry name" value="Glycoamylase-like_cons_dom"/>
</dbReference>
<dbReference type="STRING" id="623280.SAMN05660226_01944"/>
<evidence type="ECO:0000259" key="2">
    <source>
        <dbReference type="Pfam" id="PF10091"/>
    </source>
</evidence>
<accession>A0A1T5C7U7</accession>
<sequence>MRMIRATTLSFYFFFVSAFSAIAETYPEVLFENSVLPGSYAYSQVHYEGGSWMENVGGRLPVSDSVYFTPGNALSLKYTASPEGHWYAQIDYPNSSNHYQPKADDVLTFKLFVASDTESGALPRIALRQKDTLSNFIDLAKYVVDFQQNMWLNVRLPLRVIGGLRMDEAIDGVRFSQGTGDNGTHWLYIDQIEFLPAKPPRVKLSSPAVLSTAKAYDRHVDLTWQLPLTPSIRYIKIYRSEDNTHFEPVAIRPIFVQKCTDFVPHSNKTYYYKIAWVDYDYLESPFSNIVEASPETSSDEALLDAVQAAHFNYFWERAEVNSGMHSAHFGTDDATVSVKETGLGILSYIVGVERGFVSRSLVKSRLQRIVDFLGKVERYNGAYPAELNGRTGKGVFAVDTIPVADLKATAFLMQGLLVAQQYFQADSDDTDSLTEKIDSLWAGVAWNQFAIEGHEHILLDRWSPVTGFTEASPLGGFNADFICYILALASPQFALEPDAYARGLGVRRTLVDSTQALARADNRVFSVKIREGSGPSLPSYLEFPYTSDSTVYGLPIAVGTVDTSLLEAYKPFLAFDPRNKKDRFTNYFVNNVNLAKAYQRRDNEHQCCGFSKDIWGMETRSDTTDTLVAVNPAIASATYGYLPEDAMRSIRAFYHQLGPALFTEYGFRKWIAIGENTLADEYDAMNQAAVVVMIENGRSGLIWDLFSDHPDIKKVIENHFSIE</sequence>